<keyword evidence="1" id="KW-1133">Transmembrane helix</keyword>
<comment type="caution">
    <text evidence="3">The sequence shown here is derived from an EMBL/GenBank/DDBJ whole genome shotgun (WGS) entry which is preliminary data.</text>
</comment>
<keyword evidence="1" id="KW-0812">Transmembrane</keyword>
<protein>
    <submittedName>
        <fullName evidence="3">MCE family protein</fullName>
    </submittedName>
</protein>
<name>A0A3M9NNT9_9BACT</name>
<feature type="domain" description="Mce/MlaD" evidence="2">
    <location>
        <begin position="43"/>
        <end position="116"/>
    </location>
</feature>
<dbReference type="InterPro" id="IPR003399">
    <property type="entry name" value="Mce/MlaD"/>
</dbReference>
<evidence type="ECO:0000313" key="3">
    <source>
        <dbReference type="EMBL" id="RNI38688.1"/>
    </source>
</evidence>
<gene>
    <name evidence="3" type="ORF">EFY79_03195</name>
</gene>
<proteinExistence type="predicted"/>
<evidence type="ECO:0000313" key="4">
    <source>
        <dbReference type="Proteomes" id="UP000267223"/>
    </source>
</evidence>
<dbReference type="PANTHER" id="PTHR33371:SF4">
    <property type="entry name" value="INTERMEMBRANE PHOSPHOLIPID TRANSPORT SYSTEM BINDING PROTEIN MLAD"/>
    <property type="match status" value="1"/>
</dbReference>
<organism evidence="3 4">
    <name type="scientific">Hanamia caeni</name>
    <dbReference type="NCBI Taxonomy" id="2294116"/>
    <lineage>
        <taxon>Bacteria</taxon>
        <taxon>Pseudomonadati</taxon>
        <taxon>Bacteroidota</taxon>
        <taxon>Chitinophagia</taxon>
        <taxon>Chitinophagales</taxon>
        <taxon>Chitinophagaceae</taxon>
        <taxon>Hanamia</taxon>
    </lineage>
</organism>
<dbReference type="AlphaFoldDB" id="A0A3M9NNT9"/>
<dbReference type="InterPro" id="IPR052336">
    <property type="entry name" value="MlaD_Phospholipid_Transporter"/>
</dbReference>
<dbReference type="RefSeq" id="WP_123119250.1">
    <property type="nucleotide sequence ID" value="NZ_RJJR01000002.1"/>
</dbReference>
<sequence length="334" mass="36064">MRSTGNRRGIIVGIFIVIGLAILIWAILTLGSQKNTFERSIGVKTFFQNVNGLQKGNNIWFSGVKVGTIENVSLIGTGKVEVDMNINEKSIPYIHKNAKAKLSTDGLIGNKIIEIYGGTPQSPQIAEGDVLNNDELLSTDEMMATLSKNNDNLLEITNNLKVVSAQMAEGKGSVGKLLKDETFANELIKTVGILKNASSNVQQLSANVNRYTARLNDSGTLANDLVSDTVIFSRLRSTVGKLQQMADKSNEVVNSLQGAANTVNDGLKNPNTPAGMLLGDEKTAASLKITMQNLQSASVKLNDDLEAVQHNFLLRGFFRKKAKAEKANADTLSK</sequence>
<dbReference type="Proteomes" id="UP000267223">
    <property type="component" value="Unassembled WGS sequence"/>
</dbReference>
<accession>A0A3M9NNT9</accession>
<keyword evidence="4" id="KW-1185">Reference proteome</keyword>
<dbReference type="PANTHER" id="PTHR33371">
    <property type="entry name" value="INTERMEMBRANE PHOSPHOLIPID TRANSPORT SYSTEM BINDING PROTEIN MLAD-RELATED"/>
    <property type="match status" value="1"/>
</dbReference>
<dbReference type="Pfam" id="PF02470">
    <property type="entry name" value="MlaD"/>
    <property type="match status" value="1"/>
</dbReference>
<evidence type="ECO:0000256" key="1">
    <source>
        <dbReference type="SAM" id="Phobius"/>
    </source>
</evidence>
<dbReference type="OrthoDB" id="9771725at2"/>
<feature type="transmembrane region" description="Helical" evidence="1">
    <location>
        <begin position="9"/>
        <end position="28"/>
    </location>
</feature>
<reference evidence="3 4" key="1">
    <citation type="submission" date="2018-11" db="EMBL/GenBank/DDBJ databases">
        <title>Draft genome sequence of Ferruginibacter sp. BO-59.</title>
        <authorList>
            <person name="Im W.T."/>
        </authorList>
    </citation>
    <scope>NUCLEOTIDE SEQUENCE [LARGE SCALE GENOMIC DNA]</scope>
    <source>
        <strain evidence="3 4">BO-59</strain>
    </source>
</reference>
<evidence type="ECO:0000259" key="2">
    <source>
        <dbReference type="Pfam" id="PF02470"/>
    </source>
</evidence>
<dbReference type="EMBL" id="RJJR01000002">
    <property type="protein sequence ID" value="RNI38688.1"/>
    <property type="molecule type" value="Genomic_DNA"/>
</dbReference>
<keyword evidence="1" id="KW-0472">Membrane</keyword>